<gene>
    <name evidence="2" type="ORF">EF878_12390</name>
</gene>
<accession>A0A3N0FYT8</accession>
<sequence>MVFGADFATEDVVVENNFMAPPPAAPVAVGGEAAAVAGAVGQGVRQGSGKGDGEEMGGSCEGTREQCAVRDGTRGPGHTELPIADNDPTGGKLENPAPTRTRPPR</sequence>
<reference evidence="2 3" key="1">
    <citation type="submission" date="2018-11" db="EMBL/GenBank/DDBJ databases">
        <title>Characterization of surface water Dickeya isolates.</title>
        <authorList>
            <person name="Van Gijsegem F."/>
            <person name="Pedron J."/>
        </authorList>
    </citation>
    <scope>NUCLEOTIDE SEQUENCE [LARGE SCALE GENOMIC DNA]</scope>
    <source>
        <strain evidence="2 3">FVG1-MFV-O17</strain>
    </source>
</reference>
<dbReference type="EMBL" id="RJLR01000022">
    <property type="protein sequence ID" value="RNM05343.1"/>
    <property type="molecule type" value="Genomic_DNA"/>
</dbReference>
<organism evidence="2 3">
    <name type="scientific">Dickeya undicola</name>
    <dbReference type="NCBI Taxonomy" id="1577887"/>
    <lineage>
        <taxon>Bacteria</taxon>
        <taxon>Pseudomonadati</taxon>
        <taxon>Pseudomonadota</taxon>
        <taxon>Gammaproteobacteria</taxon>
        <taxon>Enterobacterales</taxon>
        <taxon>Pectobacteriaceae</taxon>
        <taxon>Dickeya</taxon>
    </lineage>
</organism>
<proteinExistence type="predicted"/>
<dbReference type="Proteomes" id="UP000276061">
    <property type="component" value="Unassembled WGS sequence"/>
</dbReference>
<evidence type="ECO:0000313" key="3">
    <source>
        <dbReference type="Proteomes" id="UP000276061"/>
    </source>
</evidence>
<evidence type="ECO:0000313" key="2">
    <source>
        <dbReference type="EMBL" id="RNM05343.1"/>
    </source>
</evidence>
<name>A0A3N0FYT8_9GAMM</name>
<evidence type="ECO:0000256" key="1">
    <source>
        <dbReference type="SAM" id="MobiDB-lite"/>
    </source>
</evidence>
<feature type="compositionally biased region" description="Basic and acidic residues" evidence="1">
    <location>
        <begin position="62"/>
        <end position="73"/>
    </location>
</feature>
<comment type="caution">
    <text evidence="2">The sequence shown here is derived from an EMBL/GenBank/DDBJ whole genome shotgun (WGS) entry which is preliminary data.</text>
</comment>
<dbReference type="AlphaFoldDB" id="A0A3N0FYT8"/>
<feature type="region of interest" description="Disordered" evidence="1">
    <location>
        <begin position="43"/>
        <end position="105"/>
    </location>
</feature>
<protein>
    <submittedName>
        <fullName evidence="2">Uncharacterized protein</fullName>
    </submittedName>
</protein>